<keyword evidence="3" id="KW-0808">Transferase</keyword>
<keyword evidence="6" id="KW-0479">Metal-binding</keyword>
<keyword evidence="7" id="KW-0863">Zinc-finger</keyword>
<dbReference type="SMART" id="SM00400">
    <property type="entry name" value="ZnF_CHCC"/>
    <property type="match status" value="1"/>
</dbReference>
<dbReference type="GO" id="GO:0008270">
    <property type="term" value="F:zinc ion binding"/>
    <property type="evidence" value="ECO:0007669"/>
    <property type="project" value="UniProtKB-KW"/>
</dbReference>
<dbReference type="Gene3D" id="3.90.980.10">
    <property type="entry name" value="DNA primase, catalytic core, N-terminal domain"/>
    <property type="match status" value="1"/>
</dbReference>
<dbReference type="EMBL" id="QSII01000016">
    <property type="protein sequence ID" value="RHC83812.1"/>
    <property type="molecule type" value="Genomic_DNA"/>
</dbReference>
<organism evidence="12 13">
    <name type="scientific">Parabacteroides merdae</name>
    <dbReference type="NCBI Taxonomy" id="46503"/>
    <lineage>
        <taxon>Bacteria</taxon>
        <taxon>Pseudomonadati</taxon>
        <taxon>Bacteroidota</taxon>
        <taxon>Bacteroidia</taxon>
        <taxon>Bacteroidales</taxon>
        <taxon>Tannerellaceae</taxon>
        <taxon>Parabacteroides</taxon>
    </lineage>
</organism>
<evidence type="ECO:0000256" key="10">
    <source>
        <dbReference type="SAM" id="MobiDB-lite"/>
    </source>
</evidence>
<dbReference type="GO" id="GO:0000428">
    <property type="term" value="C:DNA-directed RNA polymerase complex"/>
    <property type="evidence" value="ECO:0007669"/>
    <property type="project" value="UniProtKB-KW"/>
</dbReference>
<keyword evidence="5" id="KW-0235">DNA replication</keyword>
<keyword evidence="4" id="KW-0548">Nucleotidyltransferase</keyword>
<proteinExistence type="predicted"/>
<evidence type="ECO:0000256" key="3">
    <source>
        <dbReference type="ARBA" id="ARBA00022679"/>
    </source>
</evidence>
<evidence type="ECO:0000256" key="7">
    <source>
        <dbReference type="ARBA" id="ARBA00022771"/>
    </source>
</evidence>
<evidence type="ECO:0000256" key="1">
    <source>
        <dbReference type="ARBA" id="ARBA00022478"/>
    </source>
</evidence>
<dbReference type="GO" id="GO:0003677">
    <property type="term" value="F:DNA binding"/>
    <property type="evidence" value="ECO:0007669"/>
    <property type="project" value="InterPro"/>
</dbReference>
<protein>
    <submittedName>
        <fullName evidence="12">Toprim domain-containing protein</fullName>
    </submittedName>
</protein>
<feature type="region of interest" description="Disordered" evidence="10">
    <location>
        <begin position="105"/>
        <end position="133"/>
    </location>
</feature>
<dbReference type="InterPro" id="IPR006171">
    <property type="entry name" value="TOPRIM_dom"/>
</dbReference>
<evidence type="ECO:0000256" key="8">
    <source>
        <dbReference type="ARBA" id="ARBA00022833"/>
    </source>
</evidence>
<keyword evidence="9" id="KW-0804">Transcription</keyword>
<dbReference type="Gene3D" id="3.90.580.10">
    <property type="entry name" value="Zinc finger, CHC2-type domain"/>
    <property type="match status" value="1"/>
</dbReference>
<dbReference type="GO" id="GO:1990077">
    <property type="term" value="C:primosome complex"/>
    <property type="evidence" value="ECO:0007669"/>
    <property type="project" value="UniProtKB-KW"/>
</dbReference>
<dbReference type="SUPFAM" id="SSF56731">
    <property type="entry name" value="DNA primase core"/>
    <property type="match status" value="1"/>
</dbReference>
<dbReference type="InterPro" id="IPR013264">
    <property type="entry name" value="DNAG_N"/>
</dbReference>
<dbReference type="PANTHER" id="PTHR30313">
    <property type="entry name" value="DNA PRIMASE"/>
    <property type="match status" value="1"/>
</dbReference>
<dbReference type="Gene3D" id="3.40.1360.10">
    <property type="match status" value="1"/>
</dbReference>
<evidence type="ECO:0000313" key="13">
    <source>
        <dbReference type="Proteomes" id="UP000286260"/>
    </source>
</evidence>
<dbReference type="Proteomes" id="UP000286260">
    <property type="component" value="Unassembled WGS sequence"/>
</dbReference>
<dbReference type="Pfam" id="PF08275">
    <property type="entry name" value="DNAG_N"/>
    <property type="match status" value="1"/>
</dbReference>
<dbReference type="GO" id="GO:0006269">
    <property type="term" value="P:DNA replication, synthesis of primer"/>
    <property type="evidence" value="ECO:0007669"/>
    <property type="project" value="UniProtKB-KW"/>
</dbReference>
<dbReference type="RefSeq" id="WP_046452239.1">
    <property type="nucleotide sequence ID" value="NZ_CACRUV010000040.1"/>
</dbReference>
<keyword evidence="8" id="KW-0862">Zinc</keyword>
<dbReference type="PROSITE" id="PS50880">
    <property type="entry name" value="TOPRIM"/>
    <property type="match status" value="1"/>
</dbReference>
<dbReference type="GO" id="GO:0003899">
    <property type="term" value="F:DNA-directed RNA polymerase activity"/>
    <property type="evidence" value="ECO:0007669"/>
    <property type="project" value="InterPro"/>
</dbReference>
<dbReference type="InterPro" id="IPR034151">
    <property type="entry name" value="TOPRIM_DnaG_bac"/>
</dbReference>
<evidence type="ECO:0000256" key="6">
    <source>
        <dbReference type="ARBA" id="ARBA00022723"/>
    </source>
</evidence>
<dbReference type="Pfam" id="PF01807">
    <property type="entry name" value="Zn_ribbon_DnaG"/>
    <property type="match status" value="1"/>
</dbReference>
<evidence type="ECO:0000259" key="11">
    <source>
        <dbReference type="PROSITE" id="PS50880"/>
    </source>
</evidence>
<evidence type="ECO:0000256" key="2">
    <source>
        <dbReference type="ARBA" id="ARBA00022515"/>
    </source>
</evidence>
<dbReference type="Pfam" id="PF13155">
    <property type="entry name" value="Toprim_2"/>
    <property type="match status" value="1"/>
</dbReference>
<reference evidence="12 13" key="1">
    <citation type="submission" date="2018-08" db="EMBL/GenBank/DDBJ databases">
        <title>A genome reference for cultivated species of the human gut microbiota.</title>
        <authorList>
            <person name="Zou Y."/>
            <person name="Xue W."/>
            <person name="Luo G."/>
        </authorList>
    </citation>
    <scope>NUCLEOTIDE SEQUENCE [LARGE SCALE GENOMIC DNA]</scope>
    <source>
        <strain evidence="12 13">AM34-17</strain>
    </source>
</reference>
<sequence>MRGDSLKERILRVATIEEVVAAYVPLQRSGAGYVGLCPFHADKHPSLHVHPGKQFFKCFACGEGGDLFAFVQKIEGCSFTEAMGMLAKRYSIDSREWTVDNYAGKKKRTDGKGTTGKRTAGSPDKTANENSDDQLSVVNSQLSIRTIGAANRLFASLLQPYVPEDEALRETYRLFGVGIAPPEVPADYRKMRSRLIFPIRDEKGGLVAFAARRRTDGEEGAKYVNSPASPVYSKSRVLYALDLAGEAIRERRFVFVTEGYKDALAMHAAGFTNTVALCGVAFTAGHLRLLAGYTQRIVLLLDADRAGEASMEKIVAMLSCGTDPEGERLEPACLFEVSRMQLPYGEDPDSLLHGSGFVSFRRQITASLHLALLETYEHRLLRQIAKTVSDLSLCLSCEDRISLLSLLAKQKSRLSRVTMRLGRNVVV</sequence>
<keyword evidence="2" id="KW-0639">Primosome</keyword>
<dbReference type="PANTHER" id="PTHR30313:SF2">
    <property type="entry name" value="DNA PRIMASE"/>
    <property type="match status" value="1"/>
</dbReference>
<dbReference type="SUPFAM" id="SSF57783">
    <property type="entry name" value="Zinc beta-ribbon"/>
    <property type="match status" value="1"/>
</dbReference>
<evidence type="ECO:0000313" key="12">
    <source>
        <dbReference type="EMBL" id="RHC83812.1"/>
    </source>
</evidence>
<dbReference type="AlphaFoldDB" id="A0A414BWU8"/>
<dbReference type="SMART" id="SM00493">
    <property type="entry name" value="TOPRIM"/>
    <property type="match status" value="1"/>
</dbReference>
<evidence type="ECO:0000256" key="4">
    <source>
        <dbReference type="ARBA" id="ARBA00022695"/>
    </source>
</evidence>
<accession>A0A414BWU8</accession>
<feature type="domain" description="Toprim" evidence="11">
    <location>
        <begin position="252"/>
        <end position="335"/>
    </location>
</feature>
<dbReference type="InterPro" id="IPR002694">
    <property type="entry name" value="Znf_CHC2"/>
</dbReference>
<evidence type="ECO:0000256" key="5">
    <source>
        <dbReference type="ARBA" id="ARBA00022705"/>
    </source>
</evidence>
<dbReference type="GO" id="GO:0005737">
    <property type="term" value="C:cytoplasm"/>
    <property type="evidence" value="ECO:0007669"/>
    <property type="project" value="TreeGrafter"/>
</dbReference>
<comment type="caution">
    <text evidence="12">The sequence shown here is derived from an EMBL/GenBank/DDBJ whole genome shotgun (WGS) entry which is preliminary data.</text>
</comment>
<evidence type="ECO:0000256" key="9">
    <source>
        <dbReference type="ARBA" id="ARBA00023163"/>
    </source>
</evidence>
<dbReference type="CDD" id="cd03364">
    <property type="entry name" value="TOPRIM_DnaG_primases"/>
    <property type="match status" value="1"/>
</dbReference>
<dbReference type="InterPro" id="IPR050219">
    <property type="entry name" value="DnaG_primase"/>
</dbReference>
<dbReference type="InterPro" id="IPR036977">
    <property type="entry name" value="DNA_primase_Znf_CHC2"/>
</dbReference>
<name>A0A414BWU8_9BACT</name>
<keyword evidence="1" id="KW-0240">DNA-directed RNA polymerase</keyword>
<gene>
    <name evidence="12" type="ORF">DW828_11990</name>
</gene>
<dbReference type="InterPro" id="IPR037068">
    <property type="entry name" value="DNA_primase_core_N_sf"/>
</dbReference>